<evidence type="ECO:0000313" key="2">
    <source>
        <dbReference type="EMBL" id="MCF1715611.1"/>
    </source>
</evidence>
<proteinExistence type="predicted"/>
<keyword evidence="3" id="KW-1185">Reference proteome</keyword>
<keyword evidence="1" id="KW-0812">Transmembrane</keyword>
<sequence>MERVLRGWNFMRWLRLGIGVYALVAAVQQQELILGIAGIFLTAMAVFGFGCCAGGYCAPAPRRNSRTNTTGTSIQFEEIKSDN</sequence>
<reference evidence="2 3" key="1">
    <citation type="submission" date="2022-01" db="EMBL/GenBank/DDBJ databases">
        <title>Flavihumibacter sp. nov., isolated from sediment of a river.</title>
        <authorList>
            <person name="Liu H."/>
        </authorList>
    </citation>
    <scope>NUCLEOTIDE SEQUENCE [LARGE SCALE GENOMIC DNA]</scope>
    <source>
        <strain evidence="2 3">RY-1</strain>
    </source>
</reference>
<evidence type="ECO:0008006" key="4">
    <source>
        <dbReference type="Google" id="ProtNLM"/>
    </source>
</evidence>
<protein>
    <recommendedName>
        <fullName evidence="4">DUF2892 family protein</fullName>
    </recommendedName>
</protein>
<feature type="transmembrane region" description="Helical" evidence="1">
    <location>
        <begin position="34"/>
        <end position="58"/>
    </location>
</feature>
<dbReference type="EMBL" id="JAKEVY010000003">
    <property type="protein sequence ID" value="MCF1715611.1"/>
    <property type="molecule type" value="Genomic_DNA"/>
</dbReference>
<evidence type="ECO:0000313" key="3">
    <source>
        <dbReference type="Proteomes" id="UP001200145"/>
    </source>
</evidence>
<keyword evidence="1" id="KW-0472">Membrane</keyword>
<feature type="transmembrane region" description="Helical" evidence="1">
    <location>
        <begin position="12"/>
        <end position="28"/>
    </location>
</feature>
<name>A0ABS9BIR7_9BACT</name>
<evidence type="ECO:0000256" key="1">
    <source>
        <dbReference type="SAM" id="Phobius"/>
    </source>
</evidence>
<gene>
    <name evidence="2" type="ORF">L0U88_13320</name>
</gene>
<dbReference type="RefSeq" id="WP_234866561.1">
    <property type="nucleotide sequence ID" value="NZ_JAKEVY010000003.1"/>
</dbReference>
<organism evidence="2 3">
    <name type="scientific">Flavihumibacter fluminis</name>
    <dbReference type="NCBI Taxonomy" id="2909236"/>
    <lineage>
        <taxon>Bacteria</taxon>
        <taxon>Pseudomonadati</taxon>
        <taxon>Bacteroidota</taxon>
        <taxon>Chitinophagia</taxon>
        <taxon>Chitinophagales</taxon>
        <taxon>Chitinophagaceae</taxon>
        <taxon>Flavihumibacter</taxon>
    </lineage>
</organism>
<accession>A0ABS9BIR7</accession>
<dbReference type="Proteomes" id="UP001200145">
    <property type="component" value="Unassembled WGS sequence"/>
</dbReference>
<keyword evidence="1" id="KW-1133">Transmembrane helix</keyword>
<comment type="caution">
    <text evidence="2">The sequence shown here is derived from an EMBL/GenBank/DDBJ whole genome shotgun (WGS) entry which is preliminary data.</text>
</comment>